<feature type="transmembrane region" description="Helical" evidence="1">
    <location>
        <begin position="6"/>
        <end position="26"/>
    </location>
</feature>
<dbReference type="RefSeq" id="WP_286304794.1">
    <property type="nucleotide sequence ID" value="NZ_AP027741.1"/>
</dbReference>
<sequence length="257" mass="29829">MDFTPIFASLLSLWYFIPLFICLVVLRSAWFKGILGEFMVNVIARWQLDKQHYHLIKNVTLPTEDGTTQIDHIIVSVYGVFVVETKNIRGWIFGSASQKNWTQQLYKHKYRFQNPLHQNHKHLKTLQTLLDLSDEHVFSVIVFIGDSHFKTPMPDNVTYGLGYARYIKSKTNPVLTLAEKDAIISQIESGRLSRSLKTNREHVAHVKQLVERHQTDEPLCSRCGHKMVKRQSKKGDNAGQFFWGCSQYPKCRNIRPV</sequence>
<reference evidence="4" key="1">
    <citation type="journal article" date="2019" name="Int. J. Syst. Evol. Microbiol.">
        <title>The Global Catalogue of Microorganisms (GCM) 10K type strain sequencing project: providing services to taxonomists for standard genome sequencing and annotation.</title>
        <authorList>
            <consortium name="The Broad Institute Genomics Platform"/>
            <consortium name="The Broad Institute Genome Sequencing Center for Infectious Disease"/>
            <person name="Wu L."/>
            <person name="Ma J."/>
        </authorList>
    </citation>
    <scope>NUCLEOTIDE SEQUENCE [LARGE SCALE GENOMIC DNA]</scope>
    <source>
        <strain evidence="4">JCM 6886</strain>
    </source>
</reference>
<evidence type="ECO:0000259" key="2">
    <source>
        <dbReference type="PROSITE" id="PS50965"/>
    </source>
</evidence>
<organism evidence="3 4">
    <name type="scientific">Methylophaga marina</name>
    <dbReference type="NCBI Taxonomy" id="45495"/>
    <lineage>
        <taxon>Bacteria</taxon>
        <taxon>Pseudomonadati</taxon>
        <taxon>Pseudomonadota</taxon>
        <taxon>Gammaproteobacteria</taxon>
        <taxon>Thiotrichales</taxon>
        <taxon>Piscirickettsiaceae</taxon>
        <taxon>Methylophaga</taxon>
    </lineage>
</organism>
<proteinExistence type="predicted"/>
<keyword evidence="1" id="KW-0472">Membrane</keyword>
<evidence type="ECO:0000256" key="1">
    <source>
        <dbReference type="SAM" id="Phobius"/>
    </source>
</evidence>
<gene>
    <name evidence="3" type="ORF">GCM10008964_06950</name>
</gene>
<dbReference type="EMBL" id="BAAADG010000003">
    <property type="protein sequence ID" value="GAA0218056.1"/>
    <property type="molecule type" value="Genomic_DNA"/>
</dbReference>
<dbReference type="Pfam" id="PF08378">
    <property type="entry name" value="NERD"/>
    <property type="match status" value="1"/>
</dbReference>
<protein>
    <submittedName>
        <fullName evidence="3">NERD domain-containing protein</fullName>
    </submittedName>
</protein>
<keyword evidence="4" id="KW-1185">Reference proteome</keyword>
<evidence type="ECO:0000313" key="3">
    <source>
        <dbReference type="EMBL" id="GAA0218056.1"/>
    </source>
</evidence>
<dbReference type="Proteomes" id="UP001501476">
    <property type="component" value="Unassembled WGS sequence"/>
</dbReference>
<name>A0ABP3CXW1_9GAMM</name>
<comment type="caution">
    <text evidence="3">The sequence shown here is derived from an EMBL/GenBank/DDBJ whole genome shotgun (WGS) entry which is preliminary data.</text>
</comment>
<feature type="domain" description="NERD" evidence="2">
    <location>
        <begin position="32"/>
        <end position="149"/>
    </location>
</feature>
<dbReference type="InterPro" id="IPR011528">
    <property type="entry name" value="NERD"/>
</dbReference>
<dbReference type="PROSITE" id="PS50965">
    <property type="entry name" value="NERD"/>
    <property type="match status" value="1"/>
</dbReference>
<evidence type="ECO:0000313" key="4">
    <source>
        <dbReference type="Proteomes" id="UP001501476"/>
    </source>
</evidence>
<dbReference type="InterPro" id="IPR013498">
    <property type="entry name" value="Topo_IA_Znf"/>
</dbReference>
<keyword evidence="1" id="KW-1133">Transmembrane helix</keyword>
<keyword evidence="1" id="KW-0812">Transmembrane</keyword>
<dbReference type="Pfam" id="PF01396">
    <property type="entry name" value="Zn_ribbon_Top1"/>
    <property type="match status" value="1"/>
</dbReference>
<dbReference type="Gene3D" id="3.30.65.10">
    <property type="entry name" value="Bacterial Topoisomerase I, domain 1"/>
    <property type="match status" value="1"/>
</dbReference>
<accession>A0ABP3CXW1</accession>
<dbReference type="SUPFAM" id="SSF57783">
    <property type="entry name" value="Zinc beta-ribbon"/>
    <property type="match status" value="1"/>
</dbReference>